<dbReference type="STRING" id="1797714.A3D04_01585"/>
<dbReference type="GO" id="GO:0005829">
    <property type="term" value="C:cytosol"/>
    <property type="evidence" value="ECO:0007669"/>
    <property type="project" value="TreeGrafter"/>
</dbReference>
<protein>
    <recommendedName>
        <fullName evidence="3">Rrf2 family transcriptional regulator</fullName>
    </recommendedName>
</protein>
<dbReference type="EMBL" id="MFBD01000037">
    <property type="protein sequence ID" value="OGD88142.1"/>
    <property type="molecule type" value="Genomic_DNA"/>
</dbReference>
<dbReference type="AlphaFoldDB" id="A0A1F5G8F3"/>
<dbReference type="InterPro" id="IPR000944">
    <property type="entry name" value="Tscrpt_reg_Rrf2"/>
</dbReference>
<proteinExistence type="predicted"/>
<dbReference type="Proteomes" id="UP000177369">
    <property type="component" value="Unassembled WGS sequence"/>
</dbReference>
<name>A0A1F5G8F3_9BACT</name>
<reference evidence="1 2" key="1">
    <citation type="journal article" date="2016" name="Nat. Commun.">
        <title>Thousands of microbial genomes shed light on interconnected biogeochemical processes in an aquifer system.</title>
        <authorList>
            <person name="Anantharaman K."/>
            <person name="Brown C.T."/>
            <person name="Hug L.A."/>
            <person name="Sharon I."/>
            <person name="Castelle C.J."/>
            <person name="Probst A.J."/>
            <person name="Thomas B.C."/>
            <person name="Singh A."/>
            <person name="Wilkins M.J."/>
            <person name="Karaoz U."/>
            <person name="Brodie E.L."/>
            <person name="Williams K.H."/>
            <person name="Hubbard S.S."/>
            <person name="Banfield J.F."/>
        </authorList>
    </citation>
    <scope>NUCLEOTIDE SEQUENCE [LARGE SCALE GENOMIC DNA]</scope>
</reference>
<accession>A0A1F5G8F3</accession>
<evidence type="ECO:0000313" key="2">
    <source>
        <dbReference type="Proteomes" id="UP000177369"/>
    </source>
</evidence>
<dbReference type="PANTHER" id="PTHR33221:SF9">
    <property type="entry name" value="RRF2 FAMILY PROTEIN"/>
    <property type="match status" value="1"/>
</dbReference>
<dbReference type="PROSITE" id="PS51197">
    <property type="entry name" value="HTH_RRF2_2"/>
    <property type="match status" value="1"/>
</dbReference>
<dbReference type="InterPro" id="IPR036390">
    <property type="entry name" value="WH_DNA-bd_sf"/>
</dbReference>
<dbReference type="InterPro" id="IPR030489">
    <property type="entry name" value="TR_Rrf2-type_CS"/>
</dbReference>
<dbReference type="SUPFAM" id="SSF46785">
    <property type="entry name" value="Winged helix' DNA-binding domain"/>
    <property type="match status" value="1"/>
</dbReference>
<gene>
    <name evidence="1" type="ORF">A3D04_01585</name>
</gene>
<dbReference type="GO" id="GO:0003700">
    <property type="term" value="F:DNA-binding transcription factor activity"/>
    <property type="evidence" value="ECO:0007669"/>
    <property type="project" value="TreeGrafter"/>
</dbReference>
<evidence type="ECO:0000313" key="1">
    <source>
        <dbReference type="EMBL" id="OGD88142.1"/>
    </source>
</evidence>
<dbReference type="PANTHER" id="PTHR33221">
    <property type="entry name" value="WINGED HELIX-TURN-HELIX TRANSCRIPTIONAL REGULATOR, RRF2 FAMILY"/>
    <property type="match status" value="1"/>
</dbReference>
<dbReference type="NCBIfam" id="TIGR00738">
    <property type="entry name" value="rrf2_super"/>
    <property type="match status" value="1"/>
</dbReference>
<dbReference type="Pfam" id="PF02082">
    <property type="entry name" value="Rrf2"/>
    <property type="match status" value="1"/>
</dbReference>
<organism evidence="1 2">
    <name type="scientific">Candidatus Curtissbacteria bacterium RIFCSPHIGHO2_02_FULL_40_16b</name>
    <dbReference type="NCBI Taxonomy" id="1797714"/>
    <lineage>
        <taxon>Bacteria</taxon>
        <taxon>Candidatus Curtissiibacteriota</taxon>
    </lineage>
</organism>
<dbReference type="PROSITE" id="PS01332">
    <property type="entry name" value="HTH_RRF2_1"/>
    <property type="match status" value="1"/>
</dbReference>
<dbReference type="Gene3D" id="1.10.10.10">
    <property type="entry name" value="Winged helix-like DNA-binding domain superfamily/Winged helix DNA-binding domain"/>
    <property type="match status" value="1"/>
</dbReference>
<comment type="caution">
    <text evidence="1">The sequence shown here is derived from an EMBL/GenBank/DDBJ whole genome shotgun (WGS) entry which is preliminary data.</text>
</comment>
<evidence type="ECO:0008006" key="3">
    <source>
        <dbReference type="Google" id="ProtNLM"/>
    </source>
</evidence>
<sequence>MFRLSQKSDYGLILLSNLALAQTHLRGGVKSESGLHLGGVATNRYVSVSDIARKNQISPKFLSQIASELKRAGILVSREGASGGYTLAKSANQIKLLDVLKVLDGELVKGECFEEGHECSCGAGEMWADMKMQMEETIGKKTVADLVVTK</sequence>
<dbReference type="InterPro" id="IPR036388">
    <property type="entry name" value="WH-like_DNA-bd_sf"/>
</dbReference>